<dbReference type="InterPro" id="IPR043154">
    <property type="entry name" value="Sec-1-like_dom1"/>
</dbReference>
<dbReference type="Proteomes" id="UP000070089">
    <property type="component" value="Unassembled WGS sequence"/>
</dbReference>
<dbReference type="Gene3D" id="3.40.50.2060">
    <property type="match status" value="1"/>
</dbReference>
<evidence type="ECO:0000256" key="2">
    <source>
        <dbReference type="SAM" id="SignalP"/>
    </source>
</evidence>
<name>A0A132NWU5_GIAIN</name>
<dbReference type="EMBL" id="JXTI01000029">
    <property type="protein sequence ID" value="KWX14537.1"/>
    <property type="molecule type" value="Genomic_DNA"/>
</dbReference>
<dbReference type="InterPro" id="IPR036045">
    <property type="entry name" value="Sec1-like_sf"/>
</dbReference>
<keyword evidence="2" id="KW-0732">Signal</keyword>
<dbReference type="InterPro" id="IPR001619">
    <property type="entry name" value="Sec1-like"/>
</dbReference>
<reference evidence="3 4" key="1">
    <citation type="journal article" date="2015" name="Mol. Biochem. Parasitol.">
        <title>Identification of polymorphic genes for use in assemblage B genotyping assays through comparative genomics of multiple assemblage B Giardia duodenalis isolates.</title>
        <authorList>
            <person name="Wielinga C."/>
            <person name="Thompson R.C."/>
            <person name="Monis P."/>
            <person name="Ryan U."/>
        </authorList>
    </citation>
    <scope>NUCLEOTIDE SEQUENCE [LARGE SCALE GENOMIC DNA]</scope>
    <source>
        <strain evidence="3 4">BAH15c1</strain>
    </source>
</reference>
<protein>
    <recommendedName>
        <fullName evidence="5">Sec1 family protein</fullName>
    </recommendedName>
</protein>
<organism evidence="3 4">
    <name type="scientific">Giardia duodenalis assemblage B</name>
    <dbReference type="NCBI Taxonomy" id="1394984"/>
    <lineage>
        <taxon>Eukaryota</taxon>
        <taxon>Metamonada</taxon>
        <taxon>Diplomonadida</taxon>
        <taxon>Hexamitidae</taxon>
        <taxon>Giardiinae</taxon>
        <taxon>Giardia</taxon>
    </lineage>
</organism>
<dbReference type="AlphaFoldDB" id="A0A132NWU5"/>
<comment type="caution">
    <text evidence="3">The sequence shown here is derived from an EMBL/GenBank/DDBJ whole genome shotgun (WGS) entry which is preliminary data.</text>
</comment>
<dbReference type="OrthoDB" id="2228at2759"/>
<gene>
    <name evidence="3" type="ORF">QR46_1422</name>
</gene>
<feature type="signal peptide" evidence="2">
    <location>
        <begin position="1"/>
        <end position="16"/>
    </location>
</feature>
<proteinExistence type="inferred from homology"/>
<dbReference type="InterPro" id="IPR027482">
    <property type="entry name" value="Sec1-like_dom2"/>
</dbReference>
<dbReference type="Pfam" id="PF00995">
    <property type="entry name" value="Sec1"/>
    <property type="match status" value="1"/>
</dbReference>
<dbReference type="GO" id="GO:0016192">
    <property type="term" value="P:vesicle-mediated transport"/>
    <property type="evidence" value="ECO:0007669"/>
    <property type="project" value="InterPro"/>
</dbReference>
<dbReference type="VEuPathDB" id="GiardiaDB:QR46_1422"/>
<evidence type="ECO:0000313" key="3">
    <source>
        <dbReference type="EMBL" id="KWX14537.1"/>
    </source>
</evidence>
<accession>A0A132NWU5</accession>
<comment type="similarity">
    <text evidence="1">Belongs to the STXBP/unc-18/SEC1 family.</text>
</comment>
<dbReference type="SUPFAM" id="SSF56815">
    <property type="entry name" value="Sec1/munc18-like (SM) proteins"/>
    <property type="match status" value="1"/>
</dbReference>
<dbReference type="PANTHER" id="PTHR11679">
    <property type="entry name" value="VESICLE PROTEIN SORTING-ASSOCIATED"/>
    <property type="match status" value="1"/>
</dbReference>
<feature type="chain" id="PRO_5007800093" description="Sec1 family protein" evidence="2">
    <location>
        <begin position="17"/>
        <end position="841"/>
    </location>
</feature>
<dbReference type="Gene3D" id="3.40.50.1910">
    <property type="match status" value="2"/>
</dbReference>
<evidence type="ECO:0000313" key="4">
    <source>
        <dbReference type="Proteomes" id="UP000070089"/>
    </source>
</evidence>
<evidence type="ECO:0000256" key="1">
    <source>
        <dbReference type="ARBA" id="ARBA00009884"/>
    </source>
</evidence>
<evidence type="ECO:0008006" key="5">
    <source>
        <dbReference type="Google" id="ProtNLM"/>
    </source>
</evidence>
<sequence length="841" mass="93946">MELRVLLVAFLPVASMRPEPSTIAHPTGTSRSASARFASSKHSSIRPKQKMSAEVISGPNEHPIFRFFCQYPQQIRPLLRDYLIVHYFEKIAAFLNKNNIYGVLILDSYTLPIIGSLFTTSALTEYRLVLKDSLEKTRAPQPAMFGIYMVSRTLEAMQMIARDFGWGVNGSTHVASFSASVAEAKQATKGCCGPSGSKVQFPYKYKGLFILTPGPLPAEAESFVKSSGLIDLLSKAGVMTFNIDFIIKWNRFINLNQPEAFLVAYGMHRFSADVYESTKKQYISATVDKLWSLFNSLEMGPPEVRYYKGAAREAHFSLCKEVAEALNKKLQLTPVAPYNNSYPCVNSTIIIVDRAFDPVSLMAHHTLVGSFLPDMLDINDDLYLADSTTGQPCGLNNVKAATTQRKAANLIEIDLSESSDVWNGFRFMSMANFLLWQKDIIKVFRSFDPLDRDSVTMMSKPKEIAVNYGRHAGRIMKIPAYSLVDSSIFNVPYMTLSAQMNGVFTIIKKFADEVEAKGYLPLLLSAESTLLDVLVNGDRISNLGSISIGQEKMSITEIMQALSSPSTDATVALRLYLYTILILEKSGQTDRDLSESIYGRPLRDLINLSYNVSRLWQLDEGADFRALWTGFLQTFVTCDFVHLWQMMTKNKVHSGALHKAAEESRYIPALECIFRSFNDNPLSTTAESLFPIADNHSLAMAERRRRGAPVKRDVFVSNVSNAAAKYYPESPEGKELRTYLEKHEISSYRSREKVYIYMIGGVTPGDVSAAYRASGDSAIPEPSPFNSAYWTPTLGDFDCILISDDLYTPSRFVQRLAGLKPGILSSADELHEIAKNWSQNN</sequence>